<name>A0ABV4JW66_9BACT</name>
<dbReference type="RefSeq" id="WP_371151166.1">
    <property type="nucleotide sequence ID" value="NZ_JBFSOO010000019.1"/>
</dbReference>
<comment type="caution">
    <text evidence="1">The sequence shown here is derived from an EMBL/GenBank/DDBJ whole genome shotgun (WGS) entry which is preliminary data.</text>
</comment>
<evidence type="ECO:0000313" key="2">
    <source>
        <dbReference type="Proteomes" id="UP001568358"/>
    </source>
</evidence>
<accession>A0ABV4JW66</accession>
<organism evidence="1 2">
    <name type="scientific">Halodesulfovibrio aestuarii</name>
    <dbReference type="NCBI Taxonomy" id="126333"/>
    <lineage>
        <taxon>Bacteria</taxon>
        <taxon>Pseudomonadati</taxon>
        <taxon>Thermodesulfobacteriota</taxon>
        <taxon>Desulfovibrionia</taxon>
        <taxon>Desulfovibrionales</taxon>
        <taxon>Desulfovibrionaceae</taxon>
        <taxon>Halodesulfovibrio</taxon>
    </lineage>
</organism>
<dbReference type="EMBL" id="JBFSOO010000019">
    <property type="protein sequence ID" value="MEZ6854989.1"/>
    <property type="molecule type" value="Genomic_DNA"/>
</dbReference>
<proteinExistence type="predicted"/>
<gene>
    <name evidence="1" type="ORF">AB2Z07_16055</name>
</gene>
<dbReference type="Proteomes" id="UP001568358">
    <property type="component" value="Unassembled WGS sequence"/>
</dbReference>
<keyword evidence="2" id="KW-1185">Reference proteome</keyword>
<evidence type="ECO:0000313" key="1">
    <source>
        <dbReference type="EMBL" id="MEZ6854989.1"/>
    </source>
</evidence>
<protein>
    <submittedName>
        <fullName evidence="1">Uncharacterized protein</fullName>
    </submittedName>
</protein>
<sequence length="120" mass="13294">MNESFFEIQQRDLAVLIEEHGETVTLTQNSTDAVIGMMIVSVPDAPNWVREYRQRDESSWFVGRVVGDDLPTGLSAKVTVTDSVGAKFTMQDFKPIGRPLKGKFVGYMLALVTNTRLGGL</sequence>
<reference evidence="1 2" key="1">
    <citation type="submission" date="2024-07" db="EMBL/GenBank/DDBJ databases">
        <title>Active virus-host system and metabolic interactions in a Lokiarchaeon culture.</title>
        <authorList>
            <person name="Ponce Toledo R.I."/>
            <person name="Rodrigues Oliveira T."/>
            <person name="Schleper C."/>
        </authorList>
    </citation>
    <scope>NUCLEOTIDE SEQUENCE [LARGE SCALE GENOMIC DNA]</scope>
    <source>
        <strain evidence="1 2">B35</strain>
    </source>
</reference>